<keyword evidence="3" id="KW-0731">Sigma factor</keyword>
<evidence type="ECO:0000313" key="7">
    <source>
        <dbReference type="Proteomes" id="UP000824073"/>
    </source>
</evidence>
<dbReference type="InterPro" id="IPR014284">
    <property type="entry name" value="RNA_pol_sigma-70_dom"/>
</dbReference>
<dbReference type="InterPro" id="IPR039425">
    <property type="entry name" value="RNA_pol_sigma-70-like"/>
</dbReference>
<dbReference type="NCBIfam" id="TIGR02937">
    <property type="entry name" value="sigma70-ECF"/>
    <property type="match status" value="1"/>
</dbReference>
<dbReference type="CDD" id="cd06171">
    <property type="entry name" value="Sigma70_r4"/>
    <property type="match status" value="1"/>
</dbReference>
<protein>
    <submittedName>
        <fullName evidence="6">Sigma-70 family RNA polymerase sigma factor</fullName>
    </submittedName>
</protein>
<dbReference type="GO" id="GO:0016987">
    <property type="term" value="F:sigma factor activity"/>
    <property type="evidence" value="ECO:0007669"/>
    <property type="project" value="UniProtKB-KW"/>
</dbReference>
<evidence type="ECO:0000259" key="5">
    <source>
        <dbReference type="SMART" id="SM00421"/>
    </source>
</evidence>
<dbReference type="InterPro" id="IPR000792">
    <property type="entry name" value="Tscrpt_reg_LuxR_C"/>
</dbReference>
<gene>
    <name evidence="6" type="ORF">IAB67_02120</name>
</gene>
<dbReference type="SUPFAM" id="SSF88659">
    <property type="entry name" value="Sigma3 and sigma4 domains of RNA polymerase sigma factors"/>
    <property type="match status" value="1"/>
</dbReference>
<dbReference type="AlphaFoldDB" id="A0A9D1LKF8"/>
<comment type="similarity">
    <text evidence="1">Belongs to the sigma-70 factor family. ECF subfamily.</text>
</comment>
<evidence type="ECO:0000256" key="4">
    <source>
        <dbReference type="ARBA" id="ARBA00023163"/>
    </source>
</evidence>
<dbReference type="SMART" id="SM00421">
    <property type="entry name" value="HTH_LUXR"/>
    <property type="match status" value="1"/>
</dbReference>
<accession>A0A9D1LKF8</accession>
<dbReference type="Proteomes" id="UP000824073">
    <property type="component" value="Unassembled WGS sequence"/>
</dbReference>
<reference evidence="6" key="2">
    <citation type="journal article" date="2021" name="PeerJ">
        <title>Extensive microbial diversity within the chicken gut microbiome revealed by metagenomics and culture.</title>
        <authorList>
            <person name="Gilroy R."/>
            <person name="Ravi A."/>
            <person name="Getino M."/>
            <person name="Pursley I."/>
            <person name="Horton D.L."/>
            <person name="Alikhan N.F."/>
            <person name="Baker D."/>
            <person name="Gharbi K."/>
            <person name="Hall N."/>
            <person name="Watson M."/>
            <person name="Adriaenssens E.M."/>
            <person name="Foster-Nyarko E."/>
            <person name="Jarju S."/>
            <person name="Secka A."/>
            <person name="Antonio M."/>
            <person name="Oren A."/>
            <person name="Chaudhuri R.R."/>
            <person name="La Ragione R."/>
            <person name="Hildebrand F."/>
            <person name="Pallen M.J."/>
        </authorList>
    </citation>
    <scope>NUCLEOTIDE SEQUENCE</scope>
    <source>
        <strain evidence="6">CHK191-8634</strain>
    </source>
</reference>
<dbReference type="InterPro" id="IPR013324">
    <property type="entry name" value="RNA_pol_sigma_r3/r4-like"/>
</dbReference>
<dbReference type="PANTHER" id="PTHR43133">
    <property type="entry name" value="RNA POLYMERASE ECF-TYPE SIGMA FACTO"/>
    <property type="match status" value="1"/>
</dbReference>
<dbReference type="Gene3D" id="1.10.10.10">
    <property type="entry name" value="Winged helix-like DNA-binding domain superfamily/Winged helix DNA-binding domain"/>
    <property type="match status" value="1"/>
</dbReference>
<dbReference type="InterPro" id="IPR013325">
    <property type="entry name" value="RNA_pol_sigma_r2"/>
</dbReference>
<evidence type="ECO:0000256" key="3">
    <source>
        <dbReference type="ARBA" id="ARBA00023082"/>
    </source>
</evidence>
<dbReference type="InterPro" id="IPR036388">
    <property type="entry name" value="WH-like_DNA-bd_sf"/>
</dbReference>
<feature type="domain" description="HTH luxR-type" evidence="5">
    <location>
        <begin position="103"/>
        <end position="153"/>
    </location>
</feature>
<dbReference type="Pfam" id="PF08281">
    <property type="entry name" value="Sigma70_r4_2"/>
    <property type="match status" value="1"/>
</dbReference>
<reference evidence="6" key="1">
    <citation type="submission" date="2020-10" db="EMBL/GenBank/DDBJ databases">
        <authorList>
            <person name="Gilroy R."/>
        </authorList>
    </citation>
    <scope>NUCLEOTIDE SEQUENCE</scope>
    <source>
        <strain evidence="6">CHK191-8634</strain>
    </source>
</reference>
<organism evidence="6 7">
    <name type="scientific">Candidatus Ventrousia excrementavium</name>
    <dbReference type="NCBI Taxonomy" id="2840961"/>
    <lineage>
        <taxon>Bacteria</taxon>
        <taxon>Bacillati</taxon>
        <taxon>Bacillota</taxon>
        <taxon>Clostridia</taxon>
        <taxon>Eubacteriales</taxon>
        <taxon>Clostridiaceae</taxon>
        <taxon>Clostridiaceae incertae sedis</taxon>
        <taxon>Candidatus Ventrousia</taxon>
    </lineage>
</organism>
<keyword evidence="4" id="KW-0804">Transcription</keyword>
<dbReference type="EMBL" id="DVMR01000025">
    <property type="protein sequence ID" value="HIU43074.1"/>
    <property type="molecule type" value="Genomic_DNA"/>
</dbReference>
<evidence type="ECO:0000256" key="2">
    <source>
        <dbReference type="ARBA" id="ARBA00023015"/>
    </source>
</evidence>
<proteinExistence type="inferred from homology"/>
<evidence type="ECO:0000313" key="6">
    <source>
        <dbReference type="EMBL" id="HIU43074.1"/>
    </source>
</evidence>
<sequence length="159" mass="18517">MEQSQCADTEQVIRRYADMVYRLAYSYARSRSDADDIFQEVFLRYVRKKPVFDSDEHCKAWLLRVTANCAKKHLANPFRQRTQPLDDAIPFPEPAESALDDALRQLSPRYRAVVHLFYYEGCSTEEIARLLGRKPSTVRTQLTRARAELARLLKGDHHV</sequence>
<comment type="caution">
    <text evidence="6">The sequence shown here is derived from an EMBL/GenBank/DDBJ whole genome shotgun (WGS) entry which is preliminary data.</text>
</comment>
<evidence type="ECO:0000256" key="1">
    <source>
        <dbReference type="ARBA" id="ARBA00010641"/>
    </source>
</evidence>
<dbReference type="GO" id="GO:0003677">
    <property type="term" value="F:DNA binding"/>
    <property type="evidence" value="ECO:0007669"/>
    <property type="project" value="InterPro"/>
</dbReference>
<dbReference type="InterPro" id="IPR007627">
    <property type="entry name" value="RNA_pol_sigma70_r2"/>
</dbReference>
<dbReference type="PANTHER" id="PTHR43133:SF51">
    <property type="entry name" value="RNA POLYMERASE SIGMA FACTOR"/>
    <property type="match status" value="1"/>
</dbReference>
<keyword evidence="2" id="KW-0805">Transcription regulation</keyword>
<dbReference type="InterPro" id="IPR013249">
    <property type="entry name" value="RNA_pol_sigma70_r4_t2"/>
</dbReference>
<dbReference type="SUPFAM" id="SSF88946">
    <property type="entry name" value="Sigma2 domain of RNA polymerase sigma factors"/>
    <property type="match status" value="1"/>
</dbReference>
<dbReference type="Gene3D" id="1.10.1740.10">
    <property type="match status" value="1"/>
</dbReference>
<dbReference type="GO" id="GO:0006352">
    <property type="term" value="P:DNA-templated transcription initiation"/>
    <property type="evidence" value="ECO:0007669"/>
    <property type="project" value="InterPro"/>
</dbReference>
<name>A0A9D1LKF8_9CLOT</name>
<dbReference type="Pfam" id="PF04542">
    <property type="entry name" value="Sigma70_r2"/>
    <property type="match status" value="1"/>
</dbReference>